<dbReference type="FunFam" id="1.20.120.350:FF:000068">
    <property type="entry name" value="Sodium channel protein"/>
    <property type="match status" value="1"/>
</dbReference>
<keyword evidence="9 13" id="KW-0472">Membrane</keyword>
<keyword evidence="17" id="KW-1185">Reference proteome</keyword>
<dbReference type="GO" id="GO:0086010">
    <property type="term" value="P:membrane depolarization during action potential"/>
    <property type="evidence" value="ECO:0007669"/>
    <property type="project" value="TreeGrafter"/>
</dbReference>
<feature type="domain" description="Ion transport" evidence="15">
    <location>
        <begin position="1706"/>
        <end position="1981"/>
    </location>
</feature>
<feature type="compositionally biased region" description="Polar residues" evidence="14">
    <location>
        <begin position="1291"/>
        <end position="1302"/>
    </location>
</feature>
<comment type="subcellular location">
    <subcellularLocation>
        <location evidence="1 13">Cell membrane</location>
        <topology evidence="1 13">Multi-pass membrane protein</topology>
    </subcellularLocation>
</comment>
<dbReference type="InterPro" id="IPR005821">
    <property type="entry name" value="Ion_trans_dom"/>
</dbReference>
<evidence type="ECO:0000256" key="2">
    <source>
        <dbReference type="ARBA" id="ARBA00022448"/>
    </source>
</evidence>
<keyword evidence="13" id="KW-0407">Ion channel</keyword>
<evidence type="ECO:0000256" key="8">
    <source>
        <dbReference type="ARBA" id="ARBA00023065"/>
    </source>
</evidence>
<dbReference type="SUPFAM" id="SSF81324">
    <property type="entry name" value="Voltage-gated potassium channels"/>
    <property type="match status" value="4"/>
</dbReference>
<feature type="region of interest" description="Disordered" evidence="14">
    <location>
        <begin position="631"/>
        <end position="657"/>
    </location>
</feature>
<feature type="transmembrane region" description="Helical" evidence="13">
    <location>
        <begin position="1423"/>
        <end position="1442"/>
    </location>
</feature>
<evidence type="ECO:0000256" key="9">
    <source>
        <dbReference type="ARBA" id="ARBA00023136"/>
    </source>
</evidence>
<feature type="transmembrane region" description="Helical" evidence="13">
    <location>
        <begin position="443"/>
        <end position="469"/>
    </location>
</feature>
<comment type="function">
    <text evidence="13">Mediates the voltage-dependent sodium ion permeability of excitable membranes. Assuming opened or closed conformations in response to the voltage difference across the membrane, the protein forms a sodium-selective channel through which Na(+) ions may pass in accordance with their electrochemical gradient.</text>
</comment>
<dbReference type="PANTHER" id="PTHR10037">
    <property type="entry name" value="VOLTAGE-GATED CATION CHANNEL CALCIUM AND SODIUM"/>
    <property type="match status" value="1"/>
</dbReference>
<feature type="transmembrane region" description="Helical" evidence="13">
    <location>
        <begin position="237"/>
        <end position="257"/>
    </location>
</feature>
<feature type="transmembrane region" description="Helical" evidence="13">
    <location>
        <begin position="1165"/>
        <end position="1190"/>
    </location>
</feature>
<dbReference type="FunFam" id="1.10.287.70:FF:000093">
    <property type="entry name" value="Calcium channel subunit Cch1"/>
    <property type="match status" value="1"/>
</dbReference>
<dbReference type="PANTHER" id="PTHR10037:SF62">
    <property type="entry name" value="SODIUM CHANNEL PROTEIN 60E"/>
    <property type="match status" value="1"/>
</dbReference>
<feature type="domain" description="Ion transport" evidence="15">
    <location>
        <begin position="171"/>
        <end position="476"/>
    </location>
</feature>
<feature type="transmembrane region" description="Helical" evidence="13">
    <location>
        <begin position="1385"/>
        <end position="1403"/>
    </location>
</feature>
<reference evidence="16 17" key="1">
    <citation type="submission" date="2024-02" db="EMBL/GenBank/DDBJ databases">
        <title>Chromosome-scale genome assembly of the rough periwinkle Littorina saxatilis.</title>
        <authorList>
            <person name="De Jode A."/>
            <person name="Faria R."/>
            <person name="Formenti G."/>
            <person name="Sims Y."/>
            <person name="Smith T.P."/>
            <person name="Tracey A."/>
            <person name="Wood J.M.D."/>
            <person name="Zagrodzka Z.B."/>
            <person name="Johannesson K."/>
            <person name="Butlin R.K."/>
            <person name="Leder E.H."/>
        </authorList>
    </citation>
    <scope>NUCLEOTIDE SEQUENCE [LARGE SCALE GENOMIC DNA]</scope>
    <source>
        <strain evidence="16">Snail1</strain>
        <tissue evidence="16">Muscle</tissue>
    </source>
</reference>
<keyword evidence="11" id="KW-0325">Glycoprotein</keyword>
<dbReference type="Gene3D" id="1.10.287.70">
    <property type="match status" value="4"/>
</dbReference>
<feature type="region of interest" description="Disordered" evidence="14">
    <location>
        <begin position="1248"/>
        <end position="1302"/>
    </location>
</feature>
<feature type="region of interest" description="Disordered" evidence="14">
    <location>
        <begin position="53"/>
        <end position="108"/>
    </location>
</feature>
<sequence length="2201" mass="251122">MENVIALAAARTEMKQQEMMNEPKEDEMPAQTRKQLYFVPFTHASYQRLLVREATDKQKDRERNARSQEAHLKDGELKFGLDEDELERRPDRNPDLEEGTSLKPEFGEPPPYYLGLPLEEVDPGIPSKSFVVLSRWLHHIHIYRFCASPSCFLLPAWNPIRRIAVYVATNQIFDFLILFTILTNCICLAIPSLNQLEWLELVFFGIYLTEMLIKIVARGLFIGQFTYLRDPWNWLDLIVIIAGVASFPAMSETLGAAESSTRQASSSTSATQALRTFRVLRAVKTISIFPGLRTIVNAMLRAIKMLLEVVLMTLFCLLVFSLVSVQLYRGSLRQKCVFNPQLLEHQTKVYEDYGYFYRRMLHDPRNWALDTNGNYMLCGNATGAGACPLNYTCQPNIGENPDYGFMNFDNVFWSALITFQLMTIDFWENAYRKVLLTNGALTVLFFIMTVFFGSFYLMNLMLAVVAITYQEEAERTNKEIESETNSKRQRKQAAATFYNMTKMAKKQSVWAKLIHENKAKEKEKDKQMETPLQKLIRVKNTINRWKKSNVPKELPVDPEYIVNFEPYATEKRTATYVAQNTKYFVKKWCDFIDRAKKREASKWAVHKERLLNVHGISLSSASGTPHIEVTATETPAKIAPWKQADKQSTSDSRPASTFGALKLKNVIEEGRKTEGLAEASTTAQDAKSPQERPGTNEGDTEKQNGPKTTKSTPHIKVTATETPAKIPLWKQADTQSTSASTPAQDAKSPQERPGTYGGDKEKQNVRTISKKEVKPDSVNKNTNMKAGENREQDNTDSPAGDNKQNDHCEGLSSRQGESCQLRRGQNDARATGFPKNEDVNTNAKNLETGAGLKDEIQALDKNTDQHLQSVLHKDSVDPRRLPTPNPKAFVLSDVVVEAHKKAVKLECELSFCNLDADSEDYELEQNARPRNWCCKIIWYRCPTLFFIMKRAVRRTRRVIRSTVADIFFDLFINFCIVVNTIIMSSEHHGQSTQLDTIISDGSVIFTVLFAMEAVLKIVGQGFRGYFASRWNRFDFLIAVISIVSIVLEKQNINGTQFLRAFRLLRVLKLAQVWPAMNSLLMIIGSALGALGQLTCILLIILYIFAIVGLQLFKEKYTEYNFPSGVPRWNFNDFFHSFMMMFRVLCGEWIEALWDCMRITEVHDSVCMLVFFPTLIFGNFIVLNLFLALLLNAFGEDENSQKDSRGTKRLHEAKKRIKNKFRWLLDCCCTHTMNVVVHKPIKDALPFEGETNPAVPTPKRSVKPPAQVPGGPRRTSSKTAKTSHTDLRKVMSGTSNALQPNESSRTSTTMYSFVQKNRRQGITMELIEVKKKQKFPQCEGAEPPSCFPDLVLFHVFGAREWFNNTTYGIYWMKLRSAVMKLVDNDIFEYGILFLILAGSATLGIEDYDYQLLPDTAPLKKITLMVNNVFASLFLAEMVLRWLAFGLTRYFTSVWTIIDFIVVMVSMTSIISKDYFDELPSIRALVALRALRPLRVISRIQGMKIVVNSLMRAIPAILNVFMVSLVFWLIFCVMGVQFFAGTFYKCIDINTEEKIDVLTKAECLATNNSYWFNSHINFDNVGNGFLALFQVATFEGWMEIMQDAVDSVGEDFQPIFENSLYTYLYFVAFIICGSFFSLNLVIGVIIDNFNALKKKYEGSYLDAFLTLNQRNYYNTLKKMSARKPQKIITPPKYRFQKIFYELSVSDRFELILMTVVFLNMIVMGAEYYKYVIPCAWREVMFMLEIAFSTFFTLEALLKIVGLRQHYFTVPWNVYDFTVAVFSFTNVAVHSYSLVVHDNQADAKAGFYEGSLLFPPTFLRLLRIFRISKVLRIIKVAKGLRKVMFSLVISLPATFNIMALLMVCLFIYAIFGMFLFHNVKLTGALTPHLNFRTLKNSALLLLSLSTAAGWNDVLDPLLIQEPFCNNTHVLLASGKWKSSEDGDCGNFWFAIPYMVSYIILTYLFIINMYIAVILENYQQAHQQEEVGVTEDDFDMFYSVWQRYDPHATQFIPYQMLSDFVADLDAPLGIEKPNEIALVSINLPILQGDRVHCLDILLALVKNVLADIEESEEMSQLKQQINTKFTTRFPSRARMNVISTTMQRKKEDVAARTLQRAWQVFKTQQAIYSIMKLSVKDTQTPGASSMPRTTPTVDELGHNVTLAYAKHMTGLMQLAEQKKNAGSDRSINITEMRNKADLDETPPVI</sequence>
<keyword evidence="13" id="KW-0739">Sodium transport</keyword>
<dbReference type="CDD" id="cd13433">
    <property type="entry name" value="Na_channel_gate"/>
    <property type="match status" value="1"/>
</dbReference>
<feature type="transmembrane region" description="Helical" evidence="13">
    <location>
        <begin position="1708"/>
        <end position="1726"/>
    </location>
</feature>
<keyword evidence="10" id="KW-1015">Disulfide bond</keyword>
<dbReference type="FunFam" id="1.10.238.10:FF:000002">
    <property type="entry name" value="Sodium channel protein"/>
    <property type="match status" value="1"/>
</dbReference>
<evidence type="ECO:0000256" key="10">
    <source>
        <dbReference type="ARBA" id="ARBA00023157"/>
    </source>
</evidence>
<comment type="similarity">
    <text evidence="12">Belongs to the calcium channel alpha-1 subunit (TC 1.A.1.11) family.</text>
</comment>
<evidence type="ECO:0000256" key="13">
    <source>
        <dbReference type="RuleBase" id="RU361132"/>
    </source>
</evidence>
<feature type="transmembrane region" description="Helical" evidence="13">
    <location>
        <begin position="1738"/>
        <end position="1759"/>
    </location>
</feature>
<evidence type="ECO:0000313" key="17">
    <source>
        <dbReference type="Proteomes" id="UP001374579"/>
    </source>
</evidence>
<feature type="transmembrane region" description="Helical" evidence="13">
    <location>
        <begin position="1840"/>
        <end position="1868"/>
    </location>
</feature>
<feature type="transmembrane region" description="Helical" evidence="13">
    <location>
        <begin position="172"/>
        <end position="191"/>
    </location>
</feature>
<protein>
    <recommendedName>
        <fullName evidence="13">Sodium channel protein</fullName>
    </recommendedName>
</protein>
<dbReference type="Pfam" id="PF00520">
    <property type="entry name" value="Ion_trans"/>
    <property type="match status" value="4"/>
</dbReference>
<dbReference type="InterPro" id="IPR001696">
    <property type="entry name" value="Na_channel_asu"/>
</dbReference>
<feature type="compositionally biased region" description="Polar residues" evidence="14">
    <location>
        <begin position="732"/>
        <end position="743"/>
    </location>
</feature>
<dbReference type="InterPro" id="IPR043203">
    <property type="entry name" value="VGCC_Ca_Na"/>
</dbReference>
<feature type="transmembrane region" description="Helical" evidence="13">
    <location>
        <begin position="1133"/>
        <end position="1153"/>
    </location>
</feature>
<dbReference type="GO" id="GO:0005248">
    <property type="term" value="F:voltage-gated sodium channel activity"/>
    <property type="evidence" value="ECO:0007669"/>
    <property type="project" value="InterPro"/>
</dbReference>
<name>A0AAN9C3E8_9CAEN</name>
<dbReference type="InterPro" id="IPR044564">
    <property type="entry name" value="Na_chnl_inactivation_gate"/>
</dbReference>
<feature type="transmembrane region" description="Helical" evidence="13">
    <location>
        <begin position="1511"/>
        <end position="1538"/>
    </location>
</feature>
<keyword evidence="5" id="KW-0677">Repeat</keyword>
<evidence type="ECO:0000256" key="12">
    <source>
        <dbReference type="ARBA" id="ARBA00061395"/>
    </source>
</evidence>
<feature type="transmembrane region" description="Helical" evidence="13">
    <location>
        <begin position="1944"/>
        <end position="1971"/>
    </location>
</feature>
<dbReference type="Gene3D" id="1.10.238.10">
    <property type="entry name" value="EF-hand"/>
    <property type="match status" value="1"/>
</dbReference>
<feature type="transmembrane region" description="Helical" evidence="13">
    <location>
        <begin position="1095"/>
        <end position="1113"/>
    </location>
</feature>
<feature type="domain" description="Ion transport" evidence="15">
    <location>
        <begin position="1385"/>
        <end position="1653"/>
    </location>
</feature>
<feature type="transmembrane region" description="Helical" evidence="13">
    <location>
        <begin position="1448"/>
        <end position="1469"/>
    </location>
</feature>
<keyword evidence="6" id="KW-0106">Calcium</keyword>
<feature type="transmembrane region" description="Helical" evidence="13">
    <location>
        <begin position="198"/>
        <end position="217"/>
    </location>
</feature>
<feature type="transmembrane region" description="Helical" evidence="13">
    <location>
        <begin position="309"/>
        <end position="328"/>
    </location>
</feature>
<evidence type="ECO:0000256" key="4">
    <source>
        <dbReference type="ARBA" id="ARBA00022692"/>
    </source>
</evidence>
<evidence type="ECO:0000256" key="11">
    <source>
        <dbReference type="ARBA" id="ARBA00023180"/>
    </source>
</evidence>
<organism evidence="16 17">
    <name type="scientific">Littorina saxatilis</name>
    <dbReference type="NCBI Taxonomy" id="31220"/>
    <lineage>
        <taxon>Eukaryota</taxon>
        <taxon>Metazoa</taxon>
        <taxon>Spiralia</taxon>
        <taxon>Lophotrochozoa</taxon>
        <taxon>Mollusca</taxon>
        <taxon>Gastropoda</taxon>
        <taxon>Caenogastropoda</taxon>
        <taxon>Littorinimorpha</taxon>
        <taxon>Littorinoidea</taxon>
        <taxon>Littorinidae</taxon>
        <taxon>Littorina</taxon>
    </lineage>
</organism>
<dbReference type="GO" id="GO:0019228">
    <property type="term" value="P:neuronal action potential"/>
    <property type="evidence" value="ECO:0007669"/>
    <property type="project" value="TreeGrafter"/>
</dbReference>
<accession>A0AAN9C3E8</accession>
<feature type="compositionally biased region" description="Basic and acidic residues" evidence="14">
    <location>
        <begin position="53"/>
        <end position="95"/>
    </location>
</feature>
<evidence type="ECO:0000313" key="16">
    <source>
        <dbReference type="EMBL" id="KAK7116562.1"/>
    </source>
</evidence>
<keyword evidence="2 13" id="KW-0813">Transport</keyword>
<proteinExistence type="inferred from homology"/>
<feature type="domain" description="Ion transport" evidence="15">
    <location>
        <begin position="967"/>
        <end position="1199"/>
    </location>
</feature>
<feature type="compositionally biased region" description="Polar residues" evidence="14">
    <location>
        <begin position="646"/>
        <end position="655"/>
    </location>
</feature>
<evidence type="ECO:0000256" key="6">
    <source>
        <dbReference type="ARBA" id="ARBA00022837"/>
    </source>
</evidence>
<keyword evidence="4 13" id="KW-0812">Transmembrane</keyword>
<evidence type="ECO:0000256" key="7">
    <source>
        <dbReference type="ARBA" id="ARBA00022989"/>
    </source>
</evidence>
<feature type="compositionally biased region" description="Basic and acidic residues" evidence="14">
    <location>
        <begin position="758"/>
        <end position="777"/>
    </location>
</feature>
<gene>
    <name evidence="16" type="ORF">V1264_002223</name>
</gene>
<feature type="transmembrane region" description="Helical" evidence="13">
    <location>
        <begin position="1621"/>
        <end position="1644"/>
    </location>
</feature>
<dbReference type="InterPro" id="IPR027359">
    <property type="entry name" value="Volt_channel_dom_sf"/>
</dbReference>
<evidence type="ECO:0000256" key="3">
    <source>
        <dbReference type="ARBA" id="ARBA00022475"/>
    </source>
</evidence>
<evidence type="ECO:0000256" key="1">
    <source>
        <dbReference type="ARBA" id="ARBA00004651"/>
    </source>
</evidence>
<evidence type="ECO:0000256" key="5">
    <source>
        <dbReference type="ARBA" id="ARBA00022737"/>
    </source>
</evidence>
<keyword evidence="8 13" id="KW-0406">Ion transport</keyword>
<keyword evidence="13" id="KW-0915">Sodium</keyword>
<dbReference type="GO" id="GO:0001518">
    <property type="term" value="C:voltage-gated sodium channel complex"/>
    <property type="evidence" value="ECO:0007669"/>
    <property type="project" value="UniProtKB-UniRule"/>
</dbReference>
<feature type="region of interest" description="Disordered" evidence="14">
    <location>
        <begin position="675"/>
        <end position="842"/>
    </location>
</feature>
<keyword evidence="7 13" id="KW-1133">Transmembrane helix</keyword>
<comment type="caution">
    <text evidence="16">The sequence shown here is derived from an EMBL/GenBank/DDBJ whole genome shotgun (WGS) entry which is preliminary data.</text>
</comment>
<keyword evidence="3" id="KW-1003">Cell membrane</keyword>
<evidence type="ECO:0000256" key="14">
    <source>
        <dbReference type="SAM" id="MobiDB-lite"/>
    </source>
</evidence>
<comment type="similarity">
    <text evidence="13">Belongs to the sodium channel (TC 1.A.1.10) family.</text>
</comment>
<dbReference type="Proteomes" id="UP001374579">
    <property type="component" value="Unassembled WGS sequence"/>
</dbReference>
<dbReference type="EMBL" id="JBAMIC010000001">
    <property type="protein sequence ID" value="KAK7116562.1"/>
    <property type="molecule type" value="Genomic_DNA"/>
</dbReference>
<feature type="transmembrane region" description="Helical" evidence="13">
    <location>
        <begin position="1771"/>
        <end position="1790"/>
    </location>
</feature>
<evidence type="ECO:0000259" key="15">
    <source>
        <dbReference type="Pfam" id="PF00520"/>
    </source>
</evidence>
<dbReference type="Gene3D" id="1.20.120.350">
    <property type="entry name" value="Voltage-gated potassium channels. Chain C"/>
    <property type="match status" value="4"/>
</dbReference>
<keyword evidence="13" id="KW-0894">Sodium channel</keyword>
<dbReference type="PRINTS" id="PR00170">
    <property type="entry name" value="NACHANNEL"/>
</dbReference>
<keyword evidence="13" id="KW-0851">Voltage-gated channel</keyword>
<comment type="caution">
    <text evidence="13">Lacks conserved residue(s) required for the propagation of feature annotation.</text>
</comment>